<feature type="transmembrane region" description="Helical" evidence="7">
    <location>
        <begin position="49"/>
        <end position="70"/>
    </location>
</feature>
<keyword evidence="4" id="KW-0133">Cell shape</keyword>
<comment type="caution">
    <text evidence="8">The sequence shown here is derived from an EMBL/GenBank/DDBJ whole genome shotgun (WGS) entry which is preliminary data.</text>
</comment>
<keyword evidence="3 7" id="KW-0812">Transmembrane</keyword>
<evidence type="ECO:0000256" key="7">
    <source>
        <dbReference type="SAM" id="Phobius"/>
    </source>
</evidence>
<sequence>MTKARSTPDFIIIVVTFVLLAIGVVMVYSSSAVVAAQKGDPFFFTKRQLIFATLGIVTMFITMNIDYWVWKKWAKPGLLFCFFLLVVVLIIGKEVNGAKSWLGIGAFGIQPAEFMKLGMAMFLAKWLTENQKDIGSFTKGIVPSLGVVCLAFGLIMLQPDLGTGTVLFGTSVLMIFIAGMRIQHLLGLALLGVAGFVGLILAAPYRMDRITAFVDPWSDPLGDGYQIIQSLYAIGPGGLMGLGIGMSRQKFLYLPEPYNDFIFSILAEELGFIGGATVLLLFLLLLWRGMRVAVTAPDLFGSLLATGIIGMLVIQVIINVGVVTGMFPVTGITLPFLSYGGSSLTLMLTGMGVLLNISRYSRM</sequence>
<evidence type="ECO:0000256" key="1">
    <source>
        <dbReference type="ARBA" id="ARBA00004651"/>
    </source>
</evidence>
<proteinExistence type="predicted"/>
<keyword evidence="5 7" id="KW-1133">Transmembrane helix</keyword>
<keyword evidence="9" id="KW-1185">Reference proteome</keyword>
<dbReference type="NCBIfam" id="TIGR02614">
    <property type="entry name" value="ftsW"/>
    <property type="match status" value="1"/>
</dbReference>
<dbReference type="OrthoDB" id="9812661at2"/>
<reference evidence="8 9" key="1">
    <citation type="submission" date="2019-07" db="EMBL/GenBank/DDBJ databases">
        <title>Whole genome shotgun sequence of Aneurinibacillus danicus NBRC 102444.</title>
        <authorList>
            <person name="Hosoyama A."/>
            <person name="Uohara A."/>
            <person name="Ohji S."/>
            <person name="Ichikawa N."/>
        </authorList>
    </citation>
    <scope>NUCLEOTIDE SEQUENCE [LARGE SCALE GENOMIC DNA]</scope>
    <source>
        <strain evidence="8 9">NBRC 102444</strain>
    </source>
</reference>
<dbReference type="InterPro" id="IPR013438">
    <property type="entry name" value="SpoVE"/>
</dbReference>
<feature type="transmembrane region" description="Helical" evidence="7">
    <location>
        <begin position="77"/>
        <end position="95"/>
    </location>
</feature>
<dbReference type="GO" id="GO:0051301">
    <property type="term" value="P:cell division"/>
    <property type="evidence" value="ECO:0007669"/>
    <property type="project" value="InterPro"/>
</dbReference>
<dbReference type="RefSeq" id="WP_146808040.1">
    <property type="nucleotide sequence ID" value="NZ_BJXX01000013.1"/>
</dbReference>
<evidence type="ECO:0000313" key="8">
    <source>
        <dbReference type="EMBL" id="GEN32739.1"/>
    </source>
</evidence>
<dbReference type="InterPro" id="IPR018365">
    <property type="entry name" value="Cell_cycle_FtsW-rel_CS"/>
</dbReference>
<name>A0A511V1J1_9BACL</name>
<feature type="transmembrane region" description="Helical" evidence="7">
    <location>
        <begin position="101"/>
        <end position="124"/>
    </location>
</feature>
<dbReference type="InterPro" id="IPR011923">
    <property type="entry name" value="RodA/MrdB"/>
</dbReference>
<keyword evidence="6 7" id="KW-0472">Membrane</keyword>
<evidence type="ECO:0000256" key="6">
    <source>
        <dbReference type="ARBA" id="ARBA00023136"/>
    </source>
</evidence>
<dbReference type="NCBIfam" id="TIGR02210">
    <property type="entry name" value="rodA_shape"/>
    <property type="match status" value="1"/>
</dbReference>
<dbReference type="NCBIfam" id="TIGR02615">
    <property type="entry name" value="spoVE"/>
    <property type="match status" value="1"/>
</dbReference>
<feature type="transmembrane region" description="Helical" evidence="7">
    <location>
        <begin position="299"/>
        <end position="324"/>
    </location>
</feature>
<dbReference type="AlphaFoldDB" id="A0A511V1J1"/>
<dbReference type="GO" id="GO:0005886">
    <property type="term" value="C:plasma membrane"/>
    <property type="evidence" value="ECO:0007669"/>
    <property type="project" value="UniProtKB-SubCell"/>
</dbReference>
<dbReference type="GO" id="GO:0015648">
    <property type="term" value="F:lipid-linked peptidoglycan transporter activity"/>
    <property type="evidence" value="ECO:0007669"/>
    <property type="project" value="TreeGrafter"/>
</dbReference>
<organism evidence="8 9">
    <name type="scientific">Aneurinibacillus danicus</name>
    <dbReference type="NCBI Taxonomy" id="267746"/>
    <lineage>
        <taxon>Bacteria</taxon>
        <taxon>Bacillati</taxon>
        <taxon>Bacillota</taxon>
        <taxon>Bacilli</taxon>
        <taxon>Bacillales</taxon>
        <taxon>Paenibacillaceae</taxon>
        <taxon>Aneurinibacillus group</taxon>
        <taxon>Aneurinibacillus</taxon>
    </lineage>
</organism>
<evidence type="ECO:0000313" key="9">
    <source>
        <dbReference type="Proteomes" id="UP000321157"/>
    </source>
</evidence>
<protein>
    <submittedName>
        <fullName evidence="8">Stage V sporulation protein E</fullName>
    </submittedName>
</protein>
<dbReference type="EMBL" id="BJXX01000013">
    <property type="protein sequence ID" value="GEN32739.1"/>
    <property type="molecule type" value="Genomic_DNA"/>
</dbReference>
<evidence type="ECO:0000256" key="4">
    <source>
        <dbReference type="ARBA" id="ARBA00022960"/>
    </source>
</evidence>
<comment type="subcellular location">
    <subcellularLocation>
        <location evidence="1">Cell membrane</location>
        <topology evidence="1">Multi-pass membrane protein</topology>
    </subcellularLocation>
</comment>
<feature type="transmembrane region" description="Helical" evidence="7">
    <location>
        <begin position="10"/>
        <end position="29"/>
    </location>
</feature>
<gene>
    <name evidence="8" type="primary">spoVE_1</name>
    <name evidence="8" type="ORF">ADA01nite_01990</name>
</gene>
<dbReference type="GO" id="GO:0008360">
    <property type="term" value="P:regulation of cell shape"/>
    <property type="evidence" value="ECO:0007669"/>
    <property type="project" value="UniProtKB-KW"/>
</dbReference>
<dbReference type="InterPro" id="IPR001182">
    <property type="entry name" value="FtsW/RodA"/>
</dbReference>
<dbReference type="PROSITE" id="PS00428">
    <property type="entry name" value="FTSW_RODA_SPOVE"/>
    <property type="match status" value="1"/>
</dbReference>
<evidence type="ECO:0000256" key="3">
    <source>
        <dbReference type="ARBA" id="ARBA00022692"/>
    </source>
</evidence>
<dbReference type="Proteomes" id="UP000321157">
    <property type="component" value="Unassembled WGS sequence"/>
</dbReference>
<feature type="transmembrane region" description="Helical" evidence="7">
    <location>
        <begin position="185"/>
        <end position="205"/>
    </location>
</feature>
<accession>A0A511V1J1</accession>
<keyword evidence="2" id="KW-1003">Cell membrane</keyword>
<feature type="transmembrane region" description="Helical" evidence="7">
    <location>
        <begin position="161"/>
        <end position="178"/>
    </location>
</feature>
<evidence type="ECO:0000256" key="5">
    <source>
        <dbReference type="ARBA" id="ARBA00022989"/>
    </source>
</evidence>
<feature type="transmembrane region" description="Helical" evidence="7">
    <location>
        <begin position="336"/>
        <end position="357"/>
    </location>
</feature>
<dbReference type="InterPro" id="IPR013437">
    <property type="entry name" value="FtsW"/>
</dbReference>
<feature type="transmembrane region" description="Helical" evidence="7">
    <location>
        <begin position="136"/>
        <end position="155"/>
    </location>
</feature>
<evidence type="ECO:0000256" key="2">
    <source>
        <dbReference type="ARBA" id="ARBA00022475"/>
    </source>
</evidence>
<dbReference type="Pfam" id="PF01098">
    <property type="entry name" value="FTSW_RODA_SPOVE"/>
    <property type="match status" value="1"/>
</dbReference>
<dbReference type="PANTHER" id="PTHR30474:SF13">
    <property type="entry name" value="STAGE V SPORULATION PROTEIN E"/>
    <property type="match status" value="1"/>
</dbReference>
<dbReference type="PANTHER" id="PTHR30474">
    <property type="entry name" value="CELL CYCLE PROTEIN"/>
    <property type="match status" value="1"/>
</dbReference>
<feature type="transmembrane region" description="Helical" evidence="7">
    <location>
        <begin position="261"/>
        <end position="287"/>
    </location>
</feature>
<dbReference type="GO" id="GO:0032153">
    <property type="term" value="C:cell division site"/>
    <property type="evidence" value="ECO:0007669"/>
    <property type="project" value="TreeGrafter"/>
</dbReference>
<dbReference type="GO" id="GO:0009252">
    <property type="term" value="P:peptidoglycan biosynthetic process"/>
    <property type="evidence" value="ECO:0007669"/>
    <property type="project" value="InterPro"/>
</dbReference>